<evidence type="ECO:0000313" key="2">
    <source>
        <dbReference type="Proteomes" id="UP000011137"/>
    </source>
</evidence>
<evidence type="ECO:0000313" key="1">
    <source>
        <dbReference type="EMBL" id="AGC34394.1"/>
    </source>
</evidence>
<protein>
    <submittedName>
        <fullName evidence="1">Uncharacterized protein</fullName>
    </submittedName>
</protein>
<sequence>MREVPENVELARCDNCGTGVCVALAWEGAEPILVFSCDCYGLRVTDSLEPDATPPRWK</sequence>
<proteinExistence type="predicted"/>
<keyword evidence="2" id="KW-1185">Reference proteome</keyword>
<dbReference type="RefSeq" id="YP_007378930.1">
    <property type="nucleotide sequence ID" value="NC_020158.1"/>
</dbReference>
<dbReference type="GeneID" id="14477265"/>
<dbReference type="KEGG" id="vg:14477265"/>
<gene>
    <name evidence="1" type="primary">24</name>
    <name evidence="1" type="ORF">HVTV1_24</name>
</gene>
<name>L7TGS8_9CAUD</name>
<organism evidence="1 2">
    <name type="scientific">Haloarcula vallismortis tailed virus 1</name>
    <dbReference type="NCBI Taxonomy" id="1262528"/>
    <lineage>
        <taxon>Viruses</taxon>
        <taxon>Duplodnaviria</taxon>
        <taxon>Heunggongvirae</taxon>
        <taxon>Uroviricota</taxon>
        <taxon>Caudoviricetes</taxon>
        <taxon>Thumleimavirales</taxon>
        <taxon>Druskaviridae</taxon>
        <taxon>Tredecimvirus</taxon>
        <taxon>Tredecimvirus thailandense</taxon>
        <taxon>Tredecimvirus HVTV1</taxon>
    </lineage>
</organism>
<dbReference type="Proteomes" id="UP000011137">
    <property type="component" value="Segment"/>
</dbReference>
<dbReference type="OrthoDB" id="36477at10239"/>
<dbReference type="EMBL" id="KC117377">
    <property type="protein sequence ID" value="AGC34394.1"/>
    <property type="molecule type" value="Genomic_DNA"/>
</dbReference>
<accession>L7TGS8</accession>
<reference evidence="1 2" key="1">
    <citation type="journal article" date="2013" name="J. Virol.">
        <title>Insights into head-tailed viruses infecting extremely halophilic archaea.</title>
        <authorList>
            <person name="Pietila M.K."/>
            <person name="Laurinmaki P."/>
            <person name="Russell D.A."/>
            <person name="Ko C.C."/>
            <person name="Jacobs-Sera D."/>
            <person name="Butcher S.J."/>
            <person name="Bamford D.H."/>
            <person name="Hendrix R.W."/>
        </authorList>
    </citation>
    <scope>NUCLEOTIDE SEQUENCE [LARGE SCALE GENOMIC DNA]</scope>
</reference>